<dbReference type="RefSeq" id="WP_141446165.1">
    <property type="nucleotide sequence ID" value="NZ_CP041217.1"/>
</dbReference>
<dbReference type="OrthoDB" id="2679268at2"/>
<name>A0A4Y6UT75_SACBS</name>
<sequence length="89" mass="10224">MERMGQFNRRRGLRREVLGRLYDSWFELAGEPVILTGDEINGEIERKLAYRYLAEKGLLRMSPVGDGSFEVSITVQGIDRIEMTTGENE</sequence>
<organism evidence="1 2">
    <name type="scientific">Saccharibacillus brassicae</name>
    <dbReference type="NCBI Taxonomy" id="2583377"/>
    <lineage>
        <taxon>Bacteria</taxon>
        <taxon>Bacillati</taxon>
        <taxon>Bacillota</taxon>
        <taxon>Bacilli</taxon>
        <taxon>Bacillales</taxon>
        <taxon>Paenibacillaceae</taxon>
        <taxon>Saccharibacillus</taxon>
    </lineage>
</organism>
<dbReference type="EMBL" id="CP041217">
    <property type="protein sequence ID" value="QDH19778.1"/>
    <property type="molecule type" value="Genomic_DNA"/>
</dbReference>
<keyword evidence="2" id="KW-1185">Reference proteome</keyword>
<accession>A0A4Y6UT75</accession>
<dbReference type="KEGG" id="saca:FFV09_02185"/>
<evidence type="ECO:0000313" key="1">
    <source>
        <dbReference type="EMBL" id="QDH19778.1"/>
    </source>
</evidence>
<dbReference type="Proteomes" id="UP000316968">
    <property type="component" value="Chromosome"/>
</dbReference>
<proteinExistence type="predicted"/>
<protein>
    <submittedName>
        <fullName evidence="1">Uncharacterized protein</fullName>
    </submittedName>
</protein>
<dbReference type="AlphaFoldDB" id="A0A4Y6UT75"/>
<evidence type="ECO:0000313" key="2">
    <source>
        <dbReference type="Proteomes" id="UP000316968"/>
    </source>
</evidence>
<gene>
    <name evidence="1" type="ORF">FFV09_02185</name>
</gene>
<reference evidence="1 2" key="1">
    <citation type="submission" date="2019-06" db="EMBL/GenBank/DDBJ databases">
        <title>Saccharibacillus brassicae sp. nov., an endophytic bacterium isolated from Chinese cabbage seeds (Brassica pekinensis).</title>
        <authorList>
            <person name="Jiang L."/>
            <person name="Lee J."/>
            <person name="Kim S.W."/>
        </authorList>
    </citation>
    <scope>NUCLEOTIDE SEQUENCE [LARGE SCALE GENOMIC DNA]</scope>
    <source>
        <strain evidence="2">KCTC 43072 / ATSA2</strain>
    </source>
</reference>